<dbReference type="AlphaFoldDB" id="A0A1X0DLR9"/>
<keyword evidence="2" id="KW-1185">Reference proteome</keyword>
<proteinExistence type="predicted"/>
<name>A0A1X0DLR9_9MYCO</name>
<dbReference type="PROSITE" id="PS51257">
    <property type="entry name" value="PROKAR_LIPOPROTEIN"/>
    <property type="match status" value="1"/>
</dbReference>
<sequence>MSIRARTYLVGCFAAGFVALACTGPAWAGGPGGVIEETGDIAQAVGSGLINGQLVGYTAFGPDDDAAAAAVVAVCEAAGAQQCTSDEVSNDRLCIMSIGDSTTGGVAGGAGRTEDDAYADAVARAAAANTPLGPETVVLMSACP</sequence>
<accession>A0A1X0DLR9</accession>
<gene>
    <name evidence="1" type="ORF">BST26_03470</name>
</gene>
<dbReference type="Proteomes" id="UP000192801">
    <property type="component" value="Unassembled WGS sequence"/>
</dbReference>
<evidence type="ECO:0000313" key="2">
    <source>
        <dbReference type="Proteomes" id="UP000192801"/>
    </source>
</evidence>
<reference evidence="1 2" key="1">
    <citation type="submission" date="2016-12" db="EMBL/GenBank/DDBJ databases">
        <title>The new phylogeny of genus Mycobacterium.</title>
        <authorList>
            <person name="Tortoli E."/>
            <person name="Trovato A."/>
            <person name="Cirillo D.M."/>
        </authorList>
    </citation>
    <scope>NUCLEOTIDE SEQUENCE [LARGE SCALE GENOMIC DNA]</scope>
    <source>
        <strain evidence="1 2">DSM 45130</strain>
    </source>
</reference>
<evidence type="ECO:0000313" key="1">
    <source>
        <dbReference type="EMBL" id="ORA73102.1"/>
    </source>
</evidence>
<organism evidence="1 2">
    <name type="scientific">Mycolicibacterium insubricum</name>
    <dbReference type="NCBI Taxonomy" id="444597"/>
    <lineage>
        <taxon>Bacteria</taxon>
        <taxon>Bacillati</taxon>
        <taxon>Actinomycetota</taxon>
        <taxon>Actinomycetes</taxon>
        <taxon>Mycobacteriales</taxon>
        <taxon>Mycobacteriaceae</taxon>
        <taxon>Mycolicibacterium</taxon>
    </lineage>
</organism>
<comment type="caution">
    <text evidence="1">The sequence shown here is derived from an EMBL/GenBank/DDBJ whole genome shotgun (WGS) entry which is preliminary data.</text>
</comment>
<dbReference type="EMBL" id="MVHS01000005">
    <property type="protein sequence ID" value="ORA73102.1"/>
    <property type="molecule type" value="Genomic_DNA"/>
</dbReference>
<dbReference type="RefSeq" id="WP_083029371.1">
    <property type="nucleotide sequence ID" value="NZ_AP022618.1"/>
</dbReference>
<protein>
    <submittedName>
        <fullName evidence="1">Uncharacterized protein</fullName>
    </submittedName>
</protein>
<dbReference type="STRING" id="444597.BST26_03470"/>